<feature type="region of interest" description="Disordered" evidence="1">
    <location>
        <begin position="284"/>
        <end position="305"/>
    </location>
</feature>
<keyword evidence="4" id="KW-1185">Reference proteome</keyword>
<dbReference type="InterPro" id="IPR051043">
    <property type="entry name" value="Sulfatase_Mod_Factor_Kinase"/>
</dbReference>
<name>A0A0E9MX88_9BACT</name>
<accession>A0A0E9MX88</accession>
<organism evidence="3 4">
    <name type="scientific">Flavihumibacter petaseus NBRC 106054</name>
    <dbReference type="NCBI Taxonomy" id="1220578"/>
    <lineage>
        <taxon>Bacteria</taxon>
        <taxon>Pseudomonadati</taxon>
        <taxon>Bacteroidota</taxon>
        <taxon>Chitinophagia</taxon>
        <taxon>Chitinophagales</taxon>
        <taxon>Chitinophagaceae</taxon>
        <taxon>Flavihumibacter</taxon>
    </lineage>
</organism>
<dbReference type="SUPFAM" id="SSF56436">
    <property type="entry name" value="C-type lectin-like"/>
    <property type="match status" value="1"/>
</dbReference>
<dbReference type="PANTHER" id="PTHR23150">
    <property type="entry name" value="SULFATASE MODIFYING FACTOR 1, 2"/>
    <property type="match status" value="1"/>
</dbReference>
<dbReference type="Gene3D" id="3.90.1580.10">
    <property type="entry name" value="paralog of FGE (formylglycine-generating enzyme)"/>
    <property type="match status" value="1"/>
</dbReference>
<dbReference type="Pfam" id="PF03781">
    <property type="entry name" value="FGE-sulfatase"/>
    <property type="match status" value="1"/>
</dbReference>
<evidence type="ECO:0000256" key="1">
    <source>
        <dbReference type="SAM" id="MobiDB-lite"/>
    </source>
</evidence>
<gene>
    <name evidence="3" type="ORF">FPE01S_01_12220</name>
</gene>
<protein>
    <recommendedName>
        <fullName evidence="2">Sulfatase-modifying factor enzyme-like domain-containing protein</fullName>
    </recommendedName>
</protein>
<dbReference type="InterPro" id="IPR042095">
    <property type="entry name" value="SUMF_sf"/>
</dbReference>
<dbReference type="GO" id="GO:0120147">
    <property type="term" value="F:formylglycine-generating oxidase activity"/>
    <property type="evidence" value="ECO:0007669"/>
    <property type="project" value="TreeGrafter"/>
</dbReference>
<dbReference type="STRING" id="1220578.FPE01S_01_12220"/>
<dbReference type="InterPro" id="IPR016187">
    <property type="entry name" value="CTDL_fold"/>
</dbReference>
<reference evidence="3 4" key="1">
    <citation type="submission" date="2015-04" db="EMBL/GenBank/DDBJ databases">
        <title>Whole genome shotgun sequence of Flavihumibacter petaseus NBRC 106054.</title>
        <authorList>
            <person name="Miyazawa S."/>
            <person name="Hosoyama A."/>
            <person name="Hashimoto M."/>
            <person name="Noguchi M."/>
            <person name="Tsuchikane K."/>
            <person name="Ohji S."/>
            <person name="Yamazoe A."/>
            <person name="Ichikawa N."/>
            <person name="Kimura A."/>
            <person name="Fujita N."/>
        </authorList>
    </citation>
    <scope>NUCLEOTIDE SEQUENCE [LARGE SCALE GENOMIC DNA]</scope>
    <source>
        <strain evidence="3 4">NBRC 106054</strain>
    </source>
</reference>
<dbReference type="EMBL" id="BBWV01000001">
    <property type="protein sequence ID" value="GAO42209.1"/>
    <property type="molecule type" value="Genomic_DNA"/>
</dbReference>
<sequence>MKKILLPAIVLLAVVGLTYFLLRPKTAATSSAPAPAKDGPKEMVWIPGGAFKMGSDDPMAWAEERPAHDARVKGFWMDIHEVTNAEFAEFVKATGYVTDAEKAPTLEEIMAQVPPGTPPPDPKDLVPGALVFHMAATAVPLNDMRNWWSWKHGADWRHPEGPESDISGKENHPVVQVSWNDAQAYAKWANKRLPTEAEWEFAARGGLAGKNFVWGDEMPSDTKVYANTWQGKFPVENTKQDGYERTAPVSSYKPNGYGLYDMAGNVWEWCQDWYDKELYQKLPAGSVQDNPQGPSKSNDPDQPYTPLRVQKGGSFLCHDSYCWRYRPSARQSSSPESGMSHVGFRCVKNADR</sequence>
<proteinExistence type="predicted"/>
<evidence type="ECO:0000313" key="4">
    <source>
        <dbReference type="Proteomes" id="UP000033121"/>
    </source>
</evidence>
<dbReference type="AlphaFoldDB" id="A0A0E9MX88"/>
<evidence type="ECO:0000313" key="3">
    <source>
        <dbReference type="EMBL" id="GAO42209.1"/>
    </source>
</evidence>
<feature type="domain" description="Sulfatase-modifying factor enzyme-like" evidence="2">
    <location>
        <begin position="41"/>
        <end position="348"/>
    </location>
</feature>
<dbReference type="RefSeq" id="WP_083990146.1">
    <property type="nucleotide sequence ID" value="NZ_BBWV01000001.1"/>
</dbReference>
<dbReference type="PANTHER" id="PTHR23150:SF19">
    <property type="entry name" value="FORMYLGLYCINE-GENERATING ENZYME"/>
    <property type="match status" value="1"/>
</dbReference>
<evidence type="ECO:0000259" key="2">
    <source>
        <dbReference type="Pfam" id="PF03781"/>
    </source>
</evidence>
<feature type="compositionally biased region" description="Polar residues" evidence="1">
    <location>
        <begin position="287"/>
        <end position="297"/>
    </location>
</feature>
<comment type="caution">
    <text evidence="3">The sequence shown here is derived from an EMBL/GenBank/DDBJ whole genome shotgun (WGS) entry which is preliminary data.</text>
</comment>
<dbReference type="Proteomes" id="UP000033121">
    <property type="component" value="Unassembled WGS sequence"/>
</dbReference>
<dbReference type="OrthoDB" id="9768004at2"/>
<dbReference type="InterPro" id="IPR005532">
    <property type="entry name" value="SUMF_dom"/>
</dbReference>